<evidence type="ECO:0008006" key="3">
    <source>
        <dbReference type="Google" id="ProtNLM"/>
    </source>
</evidence>
<dbReference type="InterPro" id="IPR017853">
    <property type="entry name" value="GH"/>
</dbReference>
<dbReference type="SUPFAM" id="SSF51445">
    <property type="entry name" value="(Trans)glycosidases"/>
    <property type="match status" value="1"/>
</dbReference>
<gene>
    <name evidence="1" type="ORF">KDA_64470</name>
</gene>
<organism evidence="1 2">
    <name type="scientific">Dictyobacter alpinus</name>
    <dbReference type="NCBI Taxonomy" id="2014873"/>
    <lineage>
        <taxon>Bacteria</taxon>
        <taxon>Bacillati</taxon>
        <taxon>Chloroflexota</taxon>
        <taxon>Ktedonobacteria</taxon>
        <taxon>Ktedonobacterales</taxon>
        <taxon>Dictyobacteraceae</taxon>
        <taxon>Dictyobacter</taxon>
    </lineage>
</organism>
<dbReference type="EMBL" id="BIFT01000002">
    <property type="protein sequence ID" value="GCE30963.1"/>
    <property type="molecule type" value="Genomic_DNA"/>
</dbReference>
<dbReference type="RefSeq" id="WP_126630988.1">
    <property type="nucleotide sequence ID" value="NZ_BIFT01000002.1"/>
</dbReference>
<proteinExistence type="predicted"/>
<evidence type="ECO:0000313" key="2">
    <source>
        <dbReference type="Proteomes" id="UP000287171"/>
    </source>
</evidence>
<accession>A0A402BHW2</accession>
<protein>
    <recommendedName>
        <fullName evidence="3">Glycoside hydrolase family 42 N-terminal domain-containing protein</fullName>
    </recommendedName>
</protein>
<dbReference type="AlphaFoldDB" id="A0A402BHW2"/>
<name>A0A402BHW2_9CHLR</name>
<keyword evidence="2" id="KW-1185">Reference proteome</keyword>
<evidence type="ECO:0000313" key="1">
    <source>
        <dbReference type="EMBL" id="GCE30963.1"/>
    </source>
</evidence>
<reference evidence="2" key="1">
    <citation type="submission" date="2018-12" db="EMBL/GenBank/DDBJ databases">
        <title>Tengunoibacter tsumagoiensis gen. nov., sp. nov., Dictyobacter kobayashii sp. nov., D. alpinus sp. nov., and D. joshuensis sp. nov. and description of Dictyobacteraceae fam. nov. within the order Ktedonobacterales isolated from Tengu-no-mugimeshi.</title>
        <authorList>
            <person name="Wang C.M."/>
            <person name="Zheng Y."/>
            <person name="Sakai Y."/>
            <person name="Toyoda A."/>
            <person name="Minakuchi Y."/>
            <person name="Abe K."/>
            <person name="Yokota A."/>
            <person name="Yabe S."/>
        </authorList>
    </citation>
    <scope>NUCLEOTIDE SEQUENCE [LARGE SCALE GENOMIC DNA]</scope>
    <source>
        <strain evidence="2">Uno16</strain>
    </source>
</reference>
<sequence length="454" mass="51962">MAATSFRHRVLLNWINDISTIARRGKRWPIIDLDEQTLHDYRELFSVIKRWGFDTVAIWGLFISHSWNPDIKHSISEKRKHDIRELIDTAHAQGIRVLGGLGLYSWGFEEIIRTYPEVAKEEGRFWWGNFVSDNGVAMCYSTELAKVWQRNVIDFMGNFGLDGFEMQSADQGRCACHECRKMGEMEYHAAVNAEFGAYIRAKWPAMTIAVSGWGMSFRDETDIPYLRKMSAPLDYMIDVTDQSITGSRPIRKQLIQSLESSFGSLGGTILVPPQRWDRLRWFLPHAELSRNHIASLAADGGNAFEFFAGPLVNPQYEMMTKFVGTILTQPTMSTHEGLALVVEDMFAPRNAGVREDLVQLFLQAETDYFSRIEPVSGEFDFEPLIGEEAGPAIYLDRLPGDTLRQYRQDLRKWREAFAQTIKEINKIETGIKVVQCIGAILEDIDERMTFHSIL</sequence>
<comment type="caution">
    <text evidence="1">The sequence shown here is derived from an EMBL/GenBank/DDBJ whole genome shotgun (WGS) entry which is preliminary data.</text>
</comment>
<dbReference type="OrthoDB" id="3078157at2"/>
<dbReference type="Proteomes" id="UP000287171">
    <property type="component" value="Unassembled WGS sequence"/>
</dbReference>